<dbReference type="Proteomes" id="UP000299102">
    <property type="component" value="Unassembled WGS sequence"/>
</dbReference>
<feature type="region of interest" description="Disordered" evidence="1">
    <location>
        <begin position="18"/>
        <end position="52"/>
    </location>
</feature>
<feature type="region of interest" description="Disordered" evidence="1">
    <location>
        <begin position="155"/>
        <end position="177"/>
    </location>
</feature>
<keyword evidence="3" id="KW-1185">Reference proteome</keyword>
<evidence type="ECO:0000256" key="1">
    <source>
        <dbReference type="SAM" id="MobiDB-lite"/>
    </source>
</evidence>
<organism evidence="2 3">
    <name type="scientific">Eumeta variegata</name>
    <name type="common">Bagworm moth</name>
    <name type="synonym">Eumeta japonica</name>
    <dbReference type="NCBI Taxonomy" id="151549"/>
    <lineage>
        <taxon>Eukaryota</taxon>
        <taxon>Metazoa</taxon>
        <taxon>Ecdysozoa</taxon>
        <taxon>Arthropoda</taxon>
        <taxon>Hexapoda</taxon>
        <taxon>Insecta</taxon>
        <taxon>Pterygota</taxon>
        <taxon>Neoptera</taxon>
        <taxon>Endopterygota</taxon>
        <taxon>Lepidoptera</taxon>
        <taxon>Glossata</taxon>
        <taxon>Ditrysia</taxon>
        <taxon>Tineoidea</taxon>
        <taxon>Psychidae</taxon>
        <taxon>Oiketicinae</taxon>
        <taxon>Eumeta</taxon>
    </lineage>
</organism>
<comment type="caution">
    <text evidence="2">The sequence shown here is derived from an EMBL/GenBank/DDBJ whole genome shotgun (WGS) entry which is preliminary data.</text>
</comment>
<protein>
    <submittedName>
        <fullName evidence="2">Uncharacterized protein</fullName>
    </submittedName>
</protein>
<gene>
    <name evidence="2" type="ORF">EVAR_77541_1</name>
</gene>
<dbReference type="EMBL" id="BGZK01000039">
    <property type="protein sequence ID" value="GBP10123.1"/>
    <property type="molecule type" value="Genomic_DNA"/>
</dbReference>
<feature type="compositionally biased region" description="Basic residues" evidence="1">
    <location>
        <begin position="165"/>
        <end position="177"/>
    </location>
</feature>
<dbReference type="OrthoDB" id="7492137at2759"/>
<proteinExistence type="predicted"/>
<evidence type="ECO:0000313" key="2">
    <source>
        <dbReference type="EMBL" id="GBP10123.1"/>
    </source>
</evidence>
<name>A0A4C1T6K4_EUMVA</name>
<reference evidence="2 3" key="1">
    <citation type="journal article" date="2019" name="Commun. Biol.">
        <title>The bagworm genome reveals a unique fibroin gene that provides high tensile strength.</title>
        <authorList>
            <person name="Kono N."/>
            <person name="Nakamura H."/>
            <person name="Ohtoshi R."/>
            <person name="Tomita M."/>
            <person name="Numata K."/>
            <person name="Arakawa K."/>
        </authorList>
    </citation>
    <scope>NUCLEOTIDE SEQUENCE [LARGE SCALE GENOMIC DNA]</scope>
</reference>
<accession>A0A4C1T6K4</accession>
<sequence>MGSVARGRSLRVCAARGCGGEGGREKGAHARRRARRARDGGAGRGRHTLADGRGRHVAPRRHIVLSQQYVARLLLRRDKPAAGRSAPVLAVLPLRKCSAPQSHPQFPVHVSDCRPTRAEEDVTRGAAGAVGLPKAVQCGVVARRGAEPPRVELAPKAARGGRVSSGRRRRRAPSSFRRRMAARGHFLAKNVIFR</sequence>
<evidence type="ECO:0000313" key="3">
    <source>
        <dbReference type="Proteomes" id="UP000299102"/>
    </source>
</evidence>
<dbReference type="AlphaFoldDB" id="A0A4C1T6K4"/>